<dbReference type="SUPFAM" id="SSF46955">
    <property type="entry name" value="Putative DNA-binding domain"/>
    <property type="match status" value="2"/>
</dbReference>
<dbReference type="InterPro" id="IPR005121">
    <property type="entry name" value="Fdx_antiC-bd"/>
</dbReference>
<keyword evidence="16 19" id="KW-0648">Protein biosynthesis</keyword>
<evidence type="ECO:0000256" key="2">
    <source>
        <dbReference type="ARBA" id="ARBA00007074"/>
    </source>
</evidence>
<evidence type="ECO:0000256" key="12">
    <source>
        <dbReference type="ARBA" id="ARBA00022807"/>
    </source>
</evidence>
<dbReference type="SMART" id="SM00874">
    <property type="entry name" value="B5"/>
    <property type="match status" value="1"/>
</dbReference>
<evidence type="ECO:0000256" key="7">
    <source>
        <dbReference type="ARBA" id="ARBA00022598"/>
    </source>
</evidence>
<keyword evidence="6" id="KW-0820">tRNA-binding</keyword>
<evidence type="ECO:0000256" key="6">
    <source>
        <dbReference type="ARBA" id="ARBA00022555"/>
    </source>
</evidence>
<dbReference type="PANTHER" id="PTHR10947:SF0">
    <property type="entry name" value="PHENYLALANINE--TRNA LIGASE BETA SUBUNIT"/>
    <property type="match status" value="1"/>
</dbReference>
<evidence type="ECO:0000256" key="11">
    <source>
        <dbReference type="ARBA" id="ARBA00022801"/>
    </source>
</evidence>
<organism evidence="23 24">
    <name type="scientific">Candidatus Azambacteria bacterium GW2011_GWC1_46_13</name>
    <dbReference type="NCBI Taxonomy" id="1618619"/>
    <lineage>
        <taxon>Bacteria</taxon>
        <taxon>Candidatus Azamiibacteriota</taxon>
    </lineage>
</organism>
<evidence type="ECO:0000256" key="16">
    <source>
        <dbReference type="ARBA" id="ARBA00022917"/>
    </source>
</evidence>
<dbReference type="SMART" id="SM00873">
    <property type="entry name" value="B3_4"/>
    <property type="match status" value="1"/>
</dbReference>
<dbReference type="SUPFAM" id="SSF56037">
    <property type="entry name" value="PheT/TilS domain"/>
    <property type="match status" value="1"/>
</dbReference>
<name>A0A0G1RP74_9BACT</name>
<dbReference type="EC" id="6.1.1.20" evidence="19"/>
<dbReference type="PROSITE" id="PS51447">
    <property type="entry name" value="FDX_ACB"/>
    <property type="match status" value="1"/>
</dbReference>
<keyword evidence="8" id="KW-0645">Protease</keyword>
<protein>
    <recommendedName>
        <fullName evidence="19">Phenylalanine--tRNA ligase beta subunit</fullName>
        <ecNumber evidence="19">6.1.1.20</ecNumber>
    </recommendedName>
    <alternativeName>
        <fullName evidence="19">Phenylalanyl-tRNA synthetase beta subunit</fullName>
        <shortName evidence="19">PheRS</shortName>
    </alternativeName>
</protein>
<dbReference type="SUPFAM" id="SSF55681">
    <property type="entry name" value="Class II aaRS and biotin synthetases"/>
    <property type="match status" value="1"/>
</dbReference>
<dbReference type="Pfam" id="PF17759">
    <property type="entry name" value="tRNA_synthFbeta"/>
    <property type="match status" value="1"/>
</dbReference>
<comment type="subunit">
    <text evidence="4 19">Tetramer of two alpha and two beta subunits.</text>
</comment>
<dbReference type="Pfam" id="PF03483">
    <property type="entry name" value="B3_4"/>
    <property type="match status" value="1"/>
</dbReference>
<evidence type="ECO:0000256" key="8">
    <source>
        <dbReference type="ARBA" id="ARBA00022670"/>
    </source>
</evidence>
<evidence type="ECO:0000313" key="23">
    <source>
        <dbReference type="EMBL" id="KKU22695.1"/>
    </source>
</evidence>
<feature type="binding site" evidence="19">
    <location>
        <position position="498"/>
    </location>
    <ligand>
        <name>Mg(2+)</name>
        <dbReference type="ChEBI" id="CHEBI:18420"/>
        <note>shared with alpha subunit</note>
    </ligand>
</feature>
<keyword evidence="15" id="KW-0694">RNA-binding</keyword>
<keyword evidence="10 19" id="KW-0547">Nucleotide-binding</keyword>
<dbReference type="Gene3D" id="3.30.70.380">
    <property type="entry name" value="Ferrodoxin-fold anticodon-binding domain"/>
    <property type="match status" value="1"/>
</dbReference>
<sequence>MKVSFNWLKDYIDIKIPLPKLVDLLTTRSFEVATVEKVGSDYVMDIEVLPNRAHDCLSHIGVAREISALLETKLKIKETKVKEDKKSSVKNYLAIKIEEPELCRRYVGRVILGVKVGPSPKWLKDRLEAIGQKSINNIVDAANYAMFEYGQPLHVFDLDKIESENSKPRISKKIIVRKAKKGEKIITLDTETYDLNENVLVIADERELLAIAGIKGGRKAEIDKNTKNIILESANFEPANIRRTSRALGLRTESSLRFEHEISSRLAEVAIERLAELIAAVAGGKIAKGKIDEYIKKPIPYFIAIRPCEVEKILGTEIQEKEIVEIFKRLGFEAKKISPLEIIFKTAKGLLGKLYKYGASVSFDAPNLFDCSSFVSFCFSRAGIQLHRLSVEQFIYDGVAADKTELLPGDLVFSKGKKPYFYKETPKGVGHVGIYLGNGKVVHASSSRGVVIEPLAKSLAFKEWRGAKRILTERNDLLLTKIPPERLDLRIKEDLIEEIARIHGYENIPSKLPLASLAVPKRNDLLFWERMAKDALSGAGFDEIYNYSFVGEKDIENAGFNPAKIASLLNPVSDEKKFLRPALLINLIKNVGNNFRFFDEARMFEIGKIFRKNAEIGEKRMLAGVIAHKTTNRKGREFYELKGVIDALFDGLGIAEHWYAESPEYVRGNDFEPRSGEAPRGFWKEGGSAEIKVGDKHVGYLGEITPFVLEKYDIKTPVAGFEIDFEALASLAEEEQVYYPISKYPAIVRDLAILLPLEIRVEEALNVIENVGGPLLQDADLFDMYEGENLPGGMKSLAFRLIFQSKERTLSDKEVGDITAKIINAIRQEGWEGR</sequence>
<dbReference type="SUPFAM" id="SSF54001">
    <property type="entry name" value="Cysteine proteinases"/>
    <property type="match status" value="1"/>
</dbReference>
<dbReference type="Pfam" id="PF00877">
    <property type="entry name" value="NLPC_P60"/>
    <property type="match status" value="1"/>
</dbReference>
<dbReference type="CDD" id="cd00769">
    <property type="entry name" value="PheRS_beta_core"/>
    <property type="match status" value="1"/>
</dbReference>
<keyword evidence="17 19" id="KW-0030">Aminoacyl-tRNA synthetase</keyword>
<dbReference type="GO" id="GO:0009328">
    <property type="term" value="C:phenylalanine-tRNA ligase complex"/>
    <property type="evidence" value="ECO:0007669"/>
    <property type="project" value="TreeGrafter"/>
</dbReference>
<keyword evidence="11" id="KW-0378">Hydrolase</keyword>
<evidence type="ECO:0000256" key="15">
    <source>
        <dbReference type="ARBA" id="ARBA00022884"/>
    </source>
</evidence>
<evidence type="ECO:0000256" key="10">
    <source>
        <dbReference type="ARBA" id="ARBA00022741"/>
    </source>
</evidence>
<evidence type="ECO:0000256" key="1">
    <source>
        <dbReference type="ARBA" id="ARBA00004496"/>
    </source>
</evidence>
<dbReference type="PROSITE" id="PS51935">
    <property type="entry name" value="NLPC_P60"/>
    <property type="match status" value="1"/>
</dbReference>
<evidence type="ECO:0000256" key="9">
    <source>
        <dbReference type="ARBA" id="ARBA00022723"/>
    </source>
</evidence>
<dbReference type="HAMAP" id="MF_00283">
    <property type="entry name" value="Phe_tRNA_synth_beta1"/>
    <property type="match status" value="1"/>
</dbReference>
<comment type="similarity">
    <text evidence="3 19">Belongs to the phenylalanyl-tRNA synthetase beta subunit family. Type 1 subfamily.</text>
</comment>
<comment type="cofactor">
    <cofactor evidence="19">
        <name>Mg(2+)</name>
        <dbReference type="ChEBI" id="CHEBI:18420"/>
    </cofactor>
    <text evidence="19">Binds 2 magnesium ions per tetramer.</text>
</comment>
<dbReference type="InterPro" id="IPR045864">
    <property type="entry name" value="aa-tRNA-synth_II/BPL/LPL"/>
</dbReference>
<dbReference type="Gene3D" id="3.30.56.10">
    <property type="match status" value="2"/>
</dbReference>
<dbReference type="AlphaFoldDB" id="A0A0G1RP74"/>
<comment type="caution">
    <text evidence="23">The sequence shown here is derived from an EMBL/GenBank/DDBJ whole genome shotgun (WGS) entry which is preliminary data.</text>
</comment>
<dbReference type="FunFam" id="3.30.70.380:FF:000001">
    <property type="entry name" value="Phenylalanine--tRNA ligase beta subunit"/>
    <property type="match status" value="1"/>
</dbReference>
<dbReference type="InterPro" id="IPR004532">
    <property type="entry name" value="Phe-tRNA-ligase_IIc_bsu_bact"/>
</dbReference>
<evidence type="ECO:0000259" key="20">
    <source>
        <dbReference type="PROSITE" id="PS51447"/>
    </source>
</evidence>
<dbReference type="Gene3D" id="3.50.40.10">
    <property type="entry name" value="Phenylalanyl-trna Synthetase, Chain B, domain 3"/>
    <property type="match status" value="1"/>
</dbReference>
<evidence type="ECO:0000313" key="24">
    <source>
        <dbReference type="Proteomes" id="UP000034569"/>
    </source>
</evidence>
<dbReference type="InterPro" id="IPR000064">
    <property type="entry name" value="NLP_P60_dom"/>
</dbReference>
<evidence type="ECO:0000256" key="14">
    <source>
        <dbReference type="ARBA" id="ARBA00022842"/>
    </source>
</evidence>
<dbReference type="GO" id="GO:0004826">
    <property type="term" value="F:phenylalanine-tRNA ligase activity"/>
    <property type="evidence" value="ECO:0007669"/>
    <property type="project" value="UniProtKB-UniRule"/>
</dbReference>
<dbReference type="GO" id="GO:0006508">
    <property type="term" value="P:proteolysis"/>
    <property type="evidence" value="ECO:0007669"/>
    <property type="project" value="UniProtKB-KW"/>
</dbReference>
<evidence type="ECO:0000256" key="13">
    <source>
        <dbReference type="ARBA" id="ARBA00022840"/>
    </source>
</evidence>
<keyword evidence="7 19" id="KW-0436">Ligase</keyword>
<dbReference type="Gene3D" id="3.90.1720.10">
    <property type="entry name" value="endopeptidase domain like (from Nostoc punctiforme)"/>
    <property type="match status" value="1"/>
</dbReference>
<dbReference type="SMART" id="SM00896">
    <property type="entry name" value="FDX-ACB"/>
    <property type="match status" value="1"/>
</dbReference>
<keyword evidence="12" id="KW-0788">Thiol protease</keyword>
<feature type="domain" description="FDX-ACB" evidence="20">
    <location>
        <begin position="742"/>
        <end position="834"/>
    </location>
</feature>
<dbReference type="SUPFAM" id="SSF54991">
    <property type="entry name" value="Anticodon-binding domain of PheRS"/>
    <property type="match status" value="1"/>
</dbReference>
<dbReference type="InterPro" id="IPR038765">
    <property type="entry name" value="Papain-like_cys_pep_sf"/>
</dbReference>
<dbReference type="GO" id="GO:0000049">
    <property type="term" value="F:tRNA binding"/>
    <property type="evidence" value="ECO:0007669"/>
    <property type="project" value="UniProtKB-KW"/>
</dbReference>
<dbReference type="GO" id="GO:0000287">
    <property type="term" value="F:magnesium ion binding"/>
    <property type="evidence" value="ECO:0007669"/>
    <property type="project" value="UniProtKB-UniRule"/>
</dbReference>
<gene>
    <name evidence="19" type="primary">pheT</name>
    <name evidence="23" type="ORF">UX33_C0007G0027</name>
</gene>
<dbReference type="GO" id="GO:0008234">
    <property type="term" value="F:cysteine-type peptidase activity"/>
    <property type="evidence" value="ECO:0007669"/>
    <property type="project" value="UniProtKB-KW"/>
</dbReference>
<comment type="catalytic activity">
    <reaction evidence="18 19">
        <text>tRNA(Phe) + L-phenylalanine + ATP = L-phenylalanyl-tRNA(Phe) + AMP + diphosphate + H(+)</text>
        <dbReference type="Rhea" id="RHEA:19413"/>
        <dbReference type="Rhea" id="RHEA-COMP:9668"/>
        <dbReference type="Rhea" id="RHEA-COMP:9699"/>
        <dbReference type="ChEBI" id="CHEBI:15378"/>
        <dbReference type="ChEBI" id="CHEBI:30616"/>
        <dbReference type="ChEBI" id="CHEBI:33019"/>
        <dbReference type="ChEBI" id="CHEBI:58095"/>
        <dbReference type="ChEBI" id="CHEBI:78442"/>
        <dbReference type="ChEBI" id="CHEBI:78531"/>
        <dbReference type="ChEBI" id="CHEBI:456215"/>
        <dbReference type="EC" id="6.1.1.20"/>
    </reaction>
</comment>
<dbReference type="Proteomes" id="UP000034569">
    <property type="component" value="Unassembled WGS sequence"/>
</dbReference>
<feature type="binding site" evidence="19">
    <location>
        <position position="494"/>
    </location>
    <ligand>
        <name>Mg(2+)</name>
        <dbReference type="ChEBI" id="CHEBI:18420"/>
        <note>shared with alpha subunit</note>
    </ligand>
</feature>
<keyword evidence="14 19" id="KW-0460">Magnesium</keyword>
<dbReference type="GO" id="GO:0006432">
    <property type="term" value="P:phenylalanyl-tRNA aminoacylation"/>
    <property type="evidence" value="ECO:0007669"/>
    <property type="project" value="UniProtKB-UniRule"/>
</dbReference>
<evidence type="ECO:0000259" key="21">
    <source>
        <dbReference type="PROSITE" id="PS51483"/>
    </source>
</evidence>
<dbReference type="EMBL" id="LCLU01000007">
    <property type="protein sequence ID" value="KKU22695.1"/>
    <property type="molecule type" value="Genomic_DNA"/>
</dbReference>
<feature type="binding site" evidence="19">
    <location>
        <position position="488"/>
    </location>
    <ligand>
        <name>Mg(2+)</name>
        <dbReference type="ChEBI" id="CHEBI:18420"/>
        <note>shared with alpha subunit</note>
    </ligand>
</feature>
<evidence type="ECO:0000256" key="5">
    <source>
        <dbReference type="ARBA" id="ARBA00022490"/>
    </source>
</evidence>
<accession>A0A0G1RP74</accession>
<dbReference type="PROSITE" id="PS51483">
    <property type="entry name" value="B5"/>
    <property type="match status" value="1"/>
</dbReference>
<evidence type="ECO:0000256" key="19">
    <source>
        <dbReference type="HAMAP-Rule" id="MF_00283"/>
    </source>
</evidence>
<dbReference type="GO" id="GO:0005524">
    <property type="term" value="F:ATP binding"/>
    <property type="evidence" value="ECO:0007669"/>
    <property type="project" value="UniProtKB-UniRule"/>
</dbReference>
<keyword evidence="13 19" id="KW-0067">ATP-binding</keyword>
<dbReference type="Pfam" id="PF03484">
    <property type="entry name" value="B5"/>
    <property type="match status" value="1"/>
</dbReference>
<dbReference type="InterPro" id="IPR041616">
    <property type="entry name" value="PheRS_beta_core"/>
</dbReference>
<comment type="similarity">
    <text evidence="2">Belongs to the peptidase C40 family.</text>
</comment>
<reference evidence="23 24" key="1">
    <citation type="journal article" date="2015" name="Nature">
        <title>rRNA introns, odd ribosomes, and small enigmatic genomes across a large radiation of phyla.</title>
        <authorList>
            <person name="Brown C.T."/>
            <person name="Hug L.A."/>
            <person name="Thomas B.C."/>
            <person name="Sharon I."/>
            <person name="Castelle C.J."/>
            <person name="Singh A."/>
            <person name="Wilkins M.J."/>
            <person name="Williams K.H."/>
            <person name="Banfield J.F."/>
        </authorList>
    </citation>
    <scope>NUCLEOTIDE SEQUENCE [LARGE SCALE GENOMIC DNA]</scope>
</reference>
<evidence type="ECO:0000256" key="3">
    <source>
        <dbReference type="ARBA" id="ARBA00008653"/>
    </source>
</evidence>
<dbReference type="Pfam" id="PF03147">
    <property type="entry name" value="FDX-ACB"/>
    <property type="match status" value="1"/>
</dbReference>
<dbReference type="InterPro" id="IPR045060">
    <property type="entry name" value="Phe-tRNA-ligase_IIc_bsu"/>
</dbReference>
<feature type="domain" description="B5" evidence="21">
    <location>
        <begin position="298"/>
        <end position="510"/>
    </location>
</feature>
<evidence type="ECO:0000256" key="17">
    <source>
        <dbReference type="ARBA" id="ARBA00023146"/>
    </source>
</evidence>
<evidence type="ECO:0000256" key="18">
    <source>
        <dbReference type="ARBA" id="ARBA00049255"/>
    </source>
</evidence>
<dbReference type="InterPro" id="IPR020825">
    <property type="entry name" value="Phe-tRNA_synthase-like_B3/B4"/>
</dbReference>
<dbReference type="PANTHER" id="PTHR10947">
    <property type="entry name" value="PHENYLALANYL-TRNA SYNTHETASE BETA CHAIN AND LEUCINE-RICH REPEAT-CONTAINING PROTEIN 47"/>
    <property type="match status" value="1"/>
</dbReference>
<comment type="subcellular location">
    <subcellularLocation>
        <location evidence="1 19">Cytoplasm</location>
    </subcellularLocation>
</comment>
<feature type="binding site" evidence="19">
    <location>
        <position position="497"/>
    </location>
    <ligand>
        <name>Mg(2+)</name>
        <dbReference type="ChEBI" id="CHEBI:18420"/>
        <note>shared with alpha subunit</note>
    </ligand>
</feature>
<proteinExistence type="inferred from homology"/>
<evidence type="ECO:0000259" key="22">
    <source>
        <dbReference type="PROSITE" id="PS51935"/>
    </source>
</evidence>
<evidence type="ECO:0000256" key="4">
    <source>
        <dbReference type="ARBA" id="ARBA00011209"/>
    </source>
</evidence>
<dbReference type="InterPro" id="IPR036690">
    <property type="entry name" value="Fdx_antiC-bd_sf"/>
</dbReference>
<dbReference type="InterPro" id="IPR009061">
    <property type="entry name" value="DNA-bd_dom_put_sf"/>
</dbReference>
<dbReference type="Gene3D" id="3.30.930.10">
    <property type="entry name" value="Bira Bifunctional Protein, Domain 2"/>
    <property type="match status" value="1"/>
</dbReference>
<dbReference type="InterPro" id="IPR005146">
    <property type="entry name" value="B3/B4_tRNA-bd"/>
</dbReference>
<keyword evidence="9 19" id="KW-0479">Metal-binding</keyword>
<feature type="domain" description="NlpC/P60" evidence="22">
    <location>
        <begin position="337"/>
        <end position="471"/>
    </location>
</feature>
<keyword evidence="5 19" id="KW-0963">Cytoplasm</keyword>
<dbReference type="InterPro" id="IPR005147">
    <property type="entry name" value="tRNA_synthase_B5-dom"/>
</dbReference>
<dbReference type="PATRIC" id="fig|1618619.3.peg.186"/>